<dbReference type="EC" id="2.7.11.21" evidence="8"/>
<feature type="compositionally biased region" description="Basic and acidic residues" evidence="9">
    <location>
        <begin position="2167"/>
        <end position="2182"/>
    </location>
</feature>
<feature type="compositionally biased region" description="Polar residues" evidence="9">
    <location>
        <begin position="811"/>
        <end position="820"/>
    </location>
</feature>
<feature type="compositionally biased region" description="Polar residues" evidence="9">
    <location>
        <begin position="1265"/>
        <end position="1280"/>
    </location>
</feature>
<keyword evidence="6 7" id="KW-0067">ATP-binding</keyword>
<keyword evidence="1 8" id="KW-0723">Serine/threonine-protein kinase</keyword>
<dbReference type="InterPro" id="IPR036947">
    <property type="entry name" value="POLO_box_dom_sf"/>
</dbReference>
<feature type="compositionally biased region" description="Low complexity" evidence="9">
    <location>
        <begin position="1096"/>
        <end position="1111"/>
    </location>
</feature>
<dbReference type="PROSITE" id="PS00107">
    <property type="entry name" value="PROTEIN_KINASE_ATP"/>
    <property type="match status" value="1"/>
</dbReference>
<evidence type="ECO:0000256" key="7">
    <source>
        <dbReference type="PROSITE-ProRule" id="PRU10141"/>
    </source>
</evidence>
<keyword evidence="4 7" id="KW-0547">Nucleotide-binding</keyword>
<feature type="compositionally biased region" description="Low complexity" evidence="9">
    <location>
        <begin position="989"/>
        <end position="1000"/>
    </location>
</feature>
<keyword evidence="5 8" id="KW-0418">Kinase</keyword>
<dbReference type="SUPFAM" id="SSF82615">
    <property type="entry name" value="Polo-box domain"/>
    <property type="match status" value="2"/>
</dbReference>
<feature type="compositionally biased region" description="Polar residues" evidence="9">
    <location>
        <begin position="1246"/>
        <end position="1255"/>
    </location>
</feature>
<feature type="compositionally biased region" description="Low complexity" evidence="9">
    <location>
        <begin position="23"/>
        <end position="32"/>
    </location>
</feature>
<feature type="compositionally biased region" description="Polar residues" evidence="9">
    <location>
        <begin position="728"/>
        <end position="747"/>
    </location>
</feature>
<keyword evidence="13" id="KW-1185">Reference proteome</keyword>
<feature type="compositionally biased region" description="Basic and acidic residues" evidence="9">
    <location>
        <begin position="1807"/>
        <end position="1817"/>
    </location>
</feature>
<feature type="compositionally biased region" description="Polar residues" evidence="9">
    <location>
        <begin position="1785"/>
        <end position="1795"/>
    </location>
</feature>
<feature type="region of interest" description="Disordered" evidence="9">
    <location>
        <begin position="1168"/>
        <end position="1215"/>
    </location>
</feature>
<dbReference type="InterPro" id="IPR033695">
    <property type="entry name" value="POLO_box_2"/>
</dbReference>
<feature type="region of interest" description="Disordered" evidence="9">
    <location>
        <begin position="615"/>
        <end position="671"/>
    </location>
</feature>
<feature type="compositionally biased region" description="Polar residues" evidence="9">
    <location>
        <begin position="922"/>
        <end position="936"/>
    </location>
</feature>
<feature type="compositionally biased region" description="Acidic residues" evidence="9">
    <location>
        <begin position="1502"/>
        <end position="1512"/>
    </location>
</feature>
<feature type="binding site" evidence="7">
    <location>
        <position position="325"/>
    </location>
    <ligand>
        <name>ATP</name>
        <dbReference type="ChEBI" id="CHEBI:30616"/>
    </ligand>
</feature>
<feature type="compositionally biased region" description="Polar residues" evidence="9">
    <location>
        <begin position="763"/>
        <end position="801"/>
    </location>
</feature>
<feature type="region of interest" description="Disordered" evidence="9">
    <location>
        <begin position="1760"/>
        <end position="1856"/>
    </location>
</feature>
<keyword evidence="3" id="KW-0677">Repeat</keyword>
<dbReference type="CDD" id="cd13117">
    <property type="entry name" value="POLO_box_2"/>
    <property type="match status" value="1"/>
</dbReference>
<organism evidence="12 13">
    <name type="scientific">Mortierella hygrophila</name>
    <dbReference type="NCBI Taxonomy" id="979708"/>
    <lineage>
        <taxon>Eukaryota</taxon>
        <taxon>Fungi</taxon>
        <taxon>Fungi incertae sedis</taxon>
        <taxon>Mucoromycota</taxon>
        <taxon>Mortierellomycotina</taxon>
        <taxon>Mortierellomycetes</taxon>
        <taxon>Mortierellales</taxon>
        <taxon>Mortierellaceae</taxon>
        <taxon>Mortierella</taxon>
    </lineage>
</organism>
<dbReference type="Gene3D" id="3.30.1120.30">
    <property type="entry name" value="POLO box domain"/>
    <property type="match status" value="2"/>
</dbReference>
<evidence type="ECO:0000256" key="3">
    <source>
        <dbReference type="ARBA" id="ARBA00022737"/>
    </source>
</evidence>
<feature type="compositionally biased region" description="Low complexity" evidence="9">
    <location>
        <begin position="51"/>
        <end position="94"/>
    </location>
</feature>
<feature type="compositionally biased region" description="Low complexity" evidence="9">
    <location>
        <begin position="1377"/>
        <end position="1390"/>
    </location>
</feature>
<feature type="region of interest" description="Disordered" evidence="9">
    <location>
        <begin position="2143"/>
        <end position="2232"/>
    </location>
</feature>
<accession>A0A9P6F666</accession>
<feature type="compositionally biased region" description="Basic residues" evidence="9">
    <location>
        <begin position="2152"/>
        <end position="2166"/>
    </location>
</feature>
<evidence type="ECO:0000256" key="5">
    <source>
        <dbReference type="ARBA" id="ARBA00022777"/>
    </source>
</evidence>
<feature type="compositionally biased region" description="Basic and acidic residues" evidence="9">
    <location>
        <begin position="638"/>
        <end position="647"/>
    </location>
</feature>
<sequence>MASYTTPLSMPRRTVNPPDRDQQQQQQQQTSQPQPPSRIAQPGHASPLQRTTTTLGSSGTTGVPKSRLAPPSVVASSSSPVSGSGTSTGLPPGRRLQYQLPVSSRLDNNHYTTSSHHFQQQQQQQQLQGGLGSSAGSSGNSSRPLQSSTSSSIASSATTTTTGMGFPSPYHSQQQQRHHLPLQQQQQQQQQQHLAYARYEANKLAPRVGTSIPQHHHLGNRHNNINNNTNTFNTQSIHGGGMMTTNTNTHMVTAATTTTTTTATTNNPDKPKIRKKDKAPRIPPPDMIVDNNGKMSYTRGPPLGEGGFASCFMISDQKNGRFAAKVIQKSELHTAKARHKLFAEIKIHQDRTHKNIVKYYHCFEDDNFVYLVLELCESKTLMELIKRRKRLTEPEVRYYVKQIVAGCAYLHEEKIIHRDLKLGNIFLTKDLQVRIGDFGLAAVLLNEGDRKKTICGTPNYIAPEILFDTDNGHSFEVDVWSVGVIMYTLLIGKPPFQTNEVKAIYKKIRDNIYEFPKDVPISEEAKSLIARLLDPKPKSRPSIATVTKHAFFTSGYCPSKLDYSALETAPNFDREERLFKQERLQQQMQQQWDEQQAVNTQPTKRYSDFTADMLDQMPTTPTAENCQPVHPHTPGSEQHQDPTRYTHNDASTPSRQAQQQQGSPASGSKLNYGDKFKIEMVDGDKVTTEIRTMSALRMRAGPDFHQFSQAHARLQKEQQQQQRQENQSHMSSTATGNDFSTSIPQANRTERGASSRLPVPRSRVNQPPNTPSLQQGYASEVDPQQQVQQPSAATPTRSSFKSPLHNVASPRPQSSMTMGASSPNLSSLPRSSIPAQHQRQESQLGASHSPSTMNRRRSSDMVSIMGGPAFGKALMDRRQEAKRLGIATEEPANTPQSGMDDLFSPVATTPSRFSYHEEDHQQTSQQRNMISQQQAGQHRLRHDDLMDLDSESGMEVDQDPPQHFDLIVNQISEDQPAYTLPSNSQPKRQQSSSQTHQDQSPFQSSQARYSDTNGGGRHGESTSPSILIQNVQGIERPASAMQRTFSQEREMSEMGRGMESPRKISRTLHSHYHHSSVDAGTGSLPRGMSSFNPAASLSQSQQHSFLQSSQHGPYGTSASGHTLKHHSSQPLSSHQRHATTTASLPSVRMSSQSSQHWPVEVTGAYRQYREESTSPGSSPKLTHMVPTMSFPLSPTQRPHSLPMERTRSHPSHSRVGLGLSVSEHEVHGTAIGGLVRSAPEEESRGSQRQHQQQLSGDAMVPTRPPSSLSLRQPTPTQATAGKQGVEDPYRYQLTSQLQRRNQQAKQQQILQQSLHAQSPTPPSPSPAKSMTKISVRSSLPSFSSPTGNSQQQQQQQQQQQHRSQPLQQDHSQRQDHSSNSNSQSLSPSLSRSHHSSQHQEDSGSHQSQQSQYNRRSQHMHMQHRSHQIVIAGSSDMDTSTSNADSSVSVSSAEESRTPEQFEARLKQRRIMKRQLKQDAAMTASQLRSVSSVGGKSQQNVPDQDEPDQDDQESIPAVVGSGITHQHQNGHTKQSNETTMAGMSSGGNSDEQDHVEVPSTSCITTTSLSLSMHHDHPAHHQKLQQPQQQQQQPQQQQQQQQQQLQMHLHNTNNTSHPLREDTTVQALTPRQERLRQTTSHTDEIGNDLQKVSKNKKSVRRSDSSQRAEGRKKLGSQGETELFLRSVIEARRAGQLEYPARDQLIPTAPEVFVVRWVNYQHRYGFGFQLSNSIFGVICNDNTTVVLSPNGDDIEIIYGTAHLNSNSGSLPAHQKSRHRKDKDDSLSRAASATPSLKNSQRSSSSSRTIKAKEEETHTGEVVRATSRSTEVRSGDAMGSSTTLTGSSRSRKPRSAAGDAAKDLDTYDKLDDEEYLKTLGRSYCRMRDYPPRFEKKVTLLNNFKDFMLNCLKGTPPWTYIDVDLRRNMPFLTDIFQNVHVVSRLSNGITQINFEDHSKIVLSQRGRVVTFMDNDDKRRRVTLTTRQALSAEFFYDLDDPNDQARTVDDELEQITQARAAQDTFDQKRERELLEQQQDGRSEDLQLFQQQYRETRPAYNSEKDIDLYLFPRPNLAGQMARASQGMLMSTEDLLRANRDASQIEETPIKNDGRRVAIRRMTFKTLHKQIVLRLRIAQRLMRDRAIELAEEREKDGGHPRRRHRSKHHHHRSKESRDSKEGKSSSRKEGGSSGELAAVANAAPQDMSGVIQDQARVEEEDMSSRARTEPMSEVLEEEELDQVRQWEHLPVKIEDEEY</sequence>
<dbReference type="GO" id="GO:0005634">
    <property type="term" value="C:nucleus"/>
    <property type="evidence" value="ECO:0007669"/>
    <property type="project" value="TreeGrafter"/>
</dbReference>
<evidence type="ECO:0000259" key="10">
    <source>
        <dbReference type="PROSITE" id="PS50011"/>
    </source>
</evidence>
<proteinExistence type="inferred from homology"/>
<dbReference type="Pfam" id="PF00659">
    <property type="entry name" value="POLO_box"/>
    <property type="match status" value="2"/>
</dbReference>
<dbReference type="EMBL" id="JAAAXW010000128">
    <property type="protein sequence ID" value="KAF9542848.1"/>
    <property type="molecule type" value="Genomic_DNA"/>
</dbReference>
<comment type="similarity">
    <text evidence="8">Belongs to the protein kinase superfamily. Ser/Thr protein kinase family. CDC5/Polo subfamily.</text>
</comment>
<feature type="compositionally biased region" description="Polar residues" evidence="9">
    <location>
        <begin position="1001"/>
        <end position="1012"/>
    </location>
</feature>
<feature type="region of interest" description="Disordered" evidence="9">
    <location>
        <begin position="710"/>
        <end position="864"/>
    </location>
</feature>
<dbReference type="FunFam" id="3.30.200.20:FF:000042">
    <property type="entry name" value="Aurora kinase A"/>
    <property type="match status" value="1"/>
</dbReference>
<dbReference type="Pfam" id="PF00069">
    <property type="entry name" value="Pkinase"/>
    <property type="match status" value="1"/>
</dbReference>
<feature type="region of interest" description="Disordered" evidence="9">
    <location>
        <begin position="976"/>
        <end position="1023"/>
    </location>
</feature>
<evidence type="ECO:0000256" key="2">
    <source>
        <dbReference type="ARBA" id="ARBA00022679"/>
    </source>
</evidence>
<evidence type="ECO:0000256" key="8">
    <source>
        <dbReference type="RuleBase" id="RU361162"/>
    </source>
</evidence>
<feature type="compositionally biased region" description="Low complexity" evidence="9">
    <location>
        <begin position="1582"/>
        <end position="1604"/>
    </location>
</feature>
<feature type="compositionally biased region" description="Basic and acidic residues" evidence="9">
    <location>
        <begin position="1658"/>
        <end position="1670"/>
    </location>
</feature>
<comment type="catalytic activity">
    <reaction evidence="8">
        <text>L-threonyl-[protein] + ATP = O-phospho-L-threonyl-[protein] + ADP + H(+)</text>
        <dbReference type="Rhea" id="RHEA:46608"/>
        <dbReference type="Rhea" id="RHEA-COMP:11060"/>
        <dbReference type="Rhea" id="RHEA-COMP:11605"/>
        <dbReference type="ChEBI" id="CHEBI:15378"/>
        <dbReference type="ChEBI" id="CHEBI:30013"/>
        <dbReference type="ChEBI" id="CHEBI:30616"/>
        <dbReference type="ChEBI" id="CHEBI:61977"/>
        <dbReference type="ChEBI" id="CHEBI:456216"/>
        <dbReference type="EC" id="2.7.11.21"/>
    </reaction>
</comment>
<dbReference type="SMART" id="SM00220">
    <property type="entry name" value="S_TKc"/>
    <property type="match status" value="1"/>
</dbReference>
<comment type="caution">
    <text evidence="12">The sequence shown here is derived from an EMBL/GenBank/DDBJ whole genome shotgun (WGS) entry which is preliminary data.</text>
</comment>
<feature type="region of interest" description="Disordered" evidence="9">
    <location>
        <begin position="261"/>
        <end position="295"/>
    </location>
</feature>
<feature type="compositionally biased region" description="Polar residues" evidence="9">
    <location>
        <begin position="100"/>
        <end position="118"/>
    </location>
</feature>
<feature type="compositionally biased region" description="Low complexity" evidence="9">
    <location>
        <begin position="1404"/>
        <end position="1414"/>
    </location>
</feature>
<dbReference type="PANTHER" id="PTHR24345:SF0">
    <property type="entry name" value="CELL CYCLE SERINE_THREONINE-PROTEIN KINASE CDC5_MSD2"/>
    <property type="match status" value="1"/>
</dbReference>
<feature type="domain" description="POLO box" evidence="11">
    <location>
        <begin position="1710"/>
        <end position="1785"/>
    </location>
</feature>
<feature type="compositionally biased region" description="Basic and acidic residues" evidence="9">
    <location>
        <begin position="1629"/>
        <end position="1642"/>
    </location>
</feature>
<dbReference type="PROSITE" id="PS00108">
    <property type="entry name" value="PROTEIN_KINASE_ST"/>
    <property type="match status" value="1"/>
</dbReference>
<dbReference type="Gene3D" id="3.30.200.20">
    <property type="entry name" value="Phosphorylase Kinase, domain 1"/>
    <property type="match status" value="1"/>
</dbReference>
<gene>
    <name evidence="12" type="primary">CDC5</name>
    <name evidence="12" type="ORF">EC957_001502</name>
</gene>
<dbReference type="PANTHER" id="PTHR24345">
    <property type="entry name" value="SERINE/THREONINE-PROTEIN KINASE PLK"/>
    <property type="match status" value="1"/>
</dbReference>
<dbReference type="GO" id="GO:0004674">
    <property type="term" value="F:protein serine/threonine kinase activity"/>
    <property type="evidence" value="ECO:0007669"/>
    <property type="project" value="UniProtKB-KW"/>
</dbReference>
<evidence type="ECO:0000313" key="12">
    <source>
        <dbReference type="EMBL" id="KAF9542848.1"/>
    </source>
</evidence>
<feature type="compositionally biased region" description="Low complexity" evidence="9">
    <location>
        <begin position="119"/>
        <end position="162"/>
    </location>
</feature>
<evidence type="ECO:0000259" key="11">
    <source>
        <dbReference type="PROSITE" id="PS50078"/>
    </source>
</evidence>
<dbReference type="InterPro" id="IPR017441">
    <property type="entry name" value="Protein_kinase_ATP_BS"/>
</dbReference>
<evidence type="ECO:0000256" key="9">
    <source>
        <dbReference type="SAM" id="MobiDB-lite"/>
    </source>
</evidence>
<feature type="compositionally biased region" description="Low complexity" evidence="9">
    <location>
        <begin position="1437"/>
        <end position="1452"/>
    </location>
</feature>
<feature type="compositionally biased region" description="Polar residues" evidence="9">
    <location>
        <begin position="1522"/>
        <end position="1548"/>
    </location>
</feature>
<dbReference type="Gene3D" id="1.10.510.10">
    <property type="entry name" value="Transferase(Phosphotransferase) domain 1"/>
    <property type="match status" value="1"/>
</dbReference>
<keyword evidence="2 8" id="KW-0808">Transferase</keyword>
<dbReference type="PROSITE" id="PS50011">
    <property type="entry name" value="PROTEIN_KINASE_DOM"/>
    <property type="match status" value="1"/>
</dbReference>
<dbReference type="CDD" id="cd14099">
    <property type="entry name" value="STKc_PLK"/>
    <property type="match status" value="1"/>
</dbReference>
<dbReference type="Proteomes" id="UP000723463">
    <property type="component" value="Unassembled WGS sequence"/>
</dbReference>
<dbReference type="FunFam" id="1.10.510.10:FF:000571">
    <property type="entry name" value="Maternal embryonic leucine zipper kinase"/>
    <property type="match status" value="1"/>
</dbReference>
<feature type="region of interest" description="Disordered" evidence="9">
    <location>
        <begin position="919"/>
        <end position="939"/>
    </location>
</feature>
<feature type="region of interest" description="Disordered" evidence="9">
    <location>
        <begin position="1571"/>
        <end position="1674"/>
    </location>
</feature>
<dbReference type="InterPro" id="IPR000959">
    <property type="entry name" value="POLO_box_dom"/>
</dbReference>
<feature type="region of interest" description="Disordered" evidence="9">
    <location>
        <begin position="1"/>
        <end position="194"/>
    </location>
</feature>
<feature type="compositionally biased region" description="Low complexity" evidence="9">
    <location>
        <begin position="1835"/>
        <end position="1844"/>
    </location>
</feature>
<dbReference type="CDD" id="cd13118">
    <property type="entry name" value="POLO_box_1"/>
    <property type="match status" value="1"/>
</dbReference>
<feature type="compositionally biased region" description="Low complexity" evidence="9">
    <location>
        <begin position="821"/>
        <end position="832"/>
    </location>
</feature>
<feature type="compositionally biased region" description="Low complexity" evidence="9">
    <location>
        <begin position="181"/>
        <end position="194"/>
    </location>
</feature>
<feature type="compositionally biased region" description="Low complexity" evidence="9">
    <location>
        <begin position="1295"/>
        <end position="1318"/>
    </location>
</feature>
<dbReference type="GO" id="GO:0005524">
    <property type="term" value="F:ATP binding"/>
    <property type="evidence" value="ECO:0007669"/>
    <property type="project" value="UniProtKB-UniRule"/>
</dbReference>
<feature type="region of interest" description="Disordered" evidence="9">
    <location>
        <begin position="1474"/>
        <end position="1558"/>
    </location>
</feature>
<feature type="domain" description="Protein kinase" evidence="10">
    <location>
        <begin position="297"/>
        <end position="552"/>
    </location>
</feature>
<dbReference type="SUPFAM" id="SSF56112">
    <property type="entry name" value="Protein kinase-like (PK-like)"/>
    <property type="match status" value="1"/>
</dbReference>
<feature type="compositionally biased region" description="Basic residues" evidence="9">
    <location>
        <begin position="1415"/>
        <end position="1426"/>
    </location>
</feature>
<dbReference type="InterPro" id="IPR011009">
    <property type="entry name" value="Kinase-like_dom_sf"/>
</dbReference>
<reference evidence="12" key="1">
    <citation type="journal article" date="2020" name="Fungal Divers.">
        <title>Resolving the Mortierellaceae phylogeny through synthesis of multi-gene phylogenetics and phylogenomics.</title>
        <authorList>
            <person name="Vandepol N."/>
            <person name="Liber J."/>
            <person name="Desiro A."/>
            <person name="Na H."/>
            <person name="Kennedy M."/>
            <person name="Barry K."/>
            <person name="Grigoriev I.V."/>
            <person name="Miller A.N."/>
            <person name="O'Donnell K."/>
            <person name="Stajich J.E."/>
            <person name="Bonito G."/>
        </authorList>
    </citation>
    <scope>NUCLEOTIDE SEQUENCE</scope>
    <source>
        <strain evidence="12">NRRL 2591</strain>
    </source>
</reference>
<feature type="compositionally biased region" description="Polar residues" evidence="9">
    <location>
        <begin position="1128"/>
        <end position="1156"/>
    </location>
</feature>
<dbReference type="InterPro" id="IPR033701">
    <property type="entry name" value="POLO_box_1"/>
</dbReference>
<feature type="domain" description="POLO box" evidence="11">
    <location>
        <begin position="1923"/>
        <end position="2008"/>
    </location>
</feature>
<evidence type="ECO:0000256" key="6">
    <source>
        <dbReference type="ARBA" id="ARBA00022840"/>
    </source>
</evidence>
<feature type="compositionally biased region" description="Polar residues" evidence="9">
    <location>
        <begin position="1482"/>
        <end position="1496"/>
    </location>
</feature>
<dbReference type="InterPro" id="IPR000719">
    <property type="entry name" value="Prot_kinase_dom"/>
</dbReference>
<dbReference type="PROSITE" id="PS50078">
    <property type="entry name" value="POLO_BOX"/>
    <property type="match status" value="2"/>
</dbReference>
<feature type="region of interest" description="Disordered" evidence="9">
    <location>
        <begin position="1237"/>
        <end position="1461"/>
    </location>
</feature>
<feature type="compositionally biased region" description="Low complexity" evidence="9">
    <location>
        <begin position="1334"/>
        <end position="1369"/>
    </location>
</feature>
<feature type="region of interest" description="Disordered" evidence="9">
    <location>
        <begin position="1069"/>
        <end position="1156"/>
    </location>
</feature>
<dbReference type="InterPro" id="IPR008271">
    <property type="entry name" value="Ser/Thr_kinase_AS"/>
</dbReference>
<protein>
    <recommendedName>
        <fullName evidence="8">Serine/threonine-protein kinase</fullName>
        <ecNumber evidence="8">2.7.11.21</ecNumber>
    </recommendedName>
</protein>
<feature type="compositionally biased region" description="Low complexity" evidence="9">
    <location>
        <begin position="650"/>
        <end position="668"/>
    </location>
</feature>
<name>A0A9P6F666_9FUNG</name>
<evidence type="ECO:0000256" key="1">
    <source>
        <dbReference type="ARBA" id="ARBA00022527"/>
    </source>
</evidence>
<evidence type="ECO:0000313" key="13">
    <source>
        <dbReference type="Proteomes" id="UP000723463"/>
    </source>
</evidence>
<feature type="compositionally biased region" description="Low complexity" evidence="9">
    <location>
        <begin position="710"/>
        <end position="727"/>
    </location>
</feature>
<evidence type="ECO:0000256" key="4">
    <source>
        <dbReference type="ARBA" id="ARBA00022741"/>
    </source>
</evidence>
<feature type="compositionally biased region" description="Polar residues" evidence="9">
    <location>
        <begin position="833"/>
        <end position="853"/>
    </location>
</feature>